<dbReference type="Gene3D" id="3.40.50.720">
    <property type="entry name" value="NAD(P)-binding Rossmann-like Domain"/>
    <property type="match status" value="1"/>
</dbReference>
<evidence type="ECO:0000313" key="2">
    <source>
        <dbReference type="Ensembl" id="ENSMGAP00000004829.2"/>
    </source>
</evidence>
<dbReference type="InParanoid" id="G1N0B2"/>
<dbReference type="GO" id="GO:0008202">
    <property type="term" value="P:steroid metabolic process"/>
    <property type="evidence" value="ECO:0007669"/>
    <property type="project" value="TreeGrafter"/>
</dbReference>
<evidence type="ECO:0000256" key="1">
    <source>
        <dbReference type="ARBA" id="ARBA00006484"/>
    </source>
</evidence>
<evidence type="ECO:0000313" key="3">
    <source>
        <dbReference type="Proteomes" id="UP000001645"/>
    </source>
</evidence>
<protein>
    <recommendedName>
        <fullName evidence="4">Retinol dehydrogenase 16</fullName>
    </recommendedName>
</protein>
<reference evidence="2 3" key="1">
    <citation type="journal article" date="2010" name="PLoS Biol.">
        <title>Multi-platform next-generation sequencing of the domestic turkey (Meleagris gallopavo): genome assembly and analysis.</title>
        <authorList>
            <person name="Dalloul R.A."/>
            <person name="Long J.A."/>
            <person name="Zimin A.V."/>
            <person name="Aslam L."/>
            <person name="Beal K."/>
            <person name="Blomberg L.A."/>
            <person name="Bouffard P."/>
            <person name="Burt D.W."/>
            <person name="Crasta O."/>
            <person name="Crooijmans R.P."/>
            <person name="Cooper K."/>
            <person name="Coulombe R.A."/>
            <person name="De S."/>
            <person name="Delany M.E."/>
            <person name="Dodgson J.B."/>
            <person name="Dong J.J."/>
            <person name="Evans C."/>
            <person name="Frederickson K.M."/>
            <person name="Flicek P."/>
            <person name="Florea L."/>
            <person name="Folkerts O."/>
            <person name="Groenen M.A."/>
            <person name="Harkins T.T."/>
            <person name="Herrero J."/>
            <person name="Hoffmann S."/>
            <person name="Megens H.J."/>
            <person name="Jiang A."/>
            <person name="de Jong P."/>
            <person name="Kaiser P."/>
            <person name="Kim H."/>
            <person name="Kim K.W."/>
            <person name="Kim S."/>
            <person name="Langenberger D."/>
            <person name="Lee M.K."/>
            <person name="Lee T."/>
            <person name="Mane S."/>
            <person name="Marcais G."/>
            <person name="Marz M."/>
            <person name="McElroy A.P."/>
            <person name="Modise T."/>
            <person name="Nefedov M."/>
            <person name="Notredame C."/>
            <person name="Paton I.R."/>
            <person name="Payne W.S."/>
            <person name="Pertea G."/>
            <person name="Prickett D."/>
            <person name="Puiu D."/>
            <person name="Qioa D."/>
            <person name="Raineri E."/>
            <person name="Ruffier M."/>
            <person name="Salzberg S.L."/>
            <person name="Schatz M.C."/>
            <person name="Scheuring C."/>
            <person name="Schmidt C.J."/>
            <person name="Schroeder S."/>
            <person name="Searle S.M."/>
            <person name="Smith E.J."/>
            <person name="Smith J."/>
            <person name="Sonstegard T.S."/>
            <person name="Stadler P.F."/>
            <person name="Tafer H."/>
            <person name="Tu Z.J."/>
            <person name="Van Tassell C.P."/>
            <person name="Vilella A.J."/>
            <person name="Williams K.P."/>
            <person name="Yorke J.A."/>
            <person name="Zhang L."/>
            <person name="Zhang H.B."/>
            <person name="Zhang X."/>
            <person name="Zhang Y."/>
            <person name="Reed K.M."/>
        </authorList>
    </citation>
    <scope>NUCLEOTIDE SEQUENCE [LARGE SCALE GENOMIC DNA]</scope>
</reference>
<accession>G1N0B2</accession>
<name>G1N0B2_MELGA</name>
<dbReference type="GeneTree" id="ENSGT00940000154118"/>
<evidence type="ECO:0008006" key="4">
    <source>
        <dbReference type="Google" id="ProtNLM"/>
    </source>
</evidence>
<reference evidence="2" key="3">
    <citation type="submission" date="2025-09" db="UniProtKB">
        <authorList>
            <consortium name="Ensembl"/>
        </authorList>
    </citation>
    <scope>IDENTIFICATION</scope>
</reference>
<dbReference type="Bgee" id="ENSMGAG00000004967">
    <property type="expression patterns" value="Expressed in pancreas and 17 other cell types or tissues"/>
</dbReference>
<dbReference type="PANTHER" id="PTHR43313">
    <property type="entry name" value="SHORT-CHAIN DEHYDROGENASE/REDUCTASE FAMILY 9C"/>
    <property type="match status" value="1"/>
</dbReference>
<dbReference type="HOGENOM" id="CLU_010194_2_0_1"/>
<reference evidence="2" key="2">
    <citation type="submission" date="2025-08" db="UniProtKB">
        <authorList>
            <consortium name="Ensembl"/>
        </authorList>
    </citation>
    <scope>IDENTIFICATION</scope>
</reference>
<keyword evidence="3" id="KW-1185">Reference proteome</keyword>
<organism evidence="2 3">
    <name type="scientific">Meleagris gallopavo</name>
    <name type="common">Wild turkey</name>
    <dbReference type="NCBI Taxonomy" id="9103"/>
    <lineage>
        <taxon>Eukaryota</taxon>
        <taxon>Metazoa</taxon>
        <taxon>Chordata</taxon>
        <taxon>Craniata</taxon>
        <taxon>Vertebrata</taxon>
        <taxon>Euteleostomi</taxon>
        <taxon>Archelosauria</taxon>
        <taxon>Archosauria</taxon>
        <taxon>Dinosauria</taxon>
        <taxon>Saurischia</taxon>
        <taxon>Theropoda</taxon>
        <taxon>Coelurosauria</taxon>
        <taxon>Aves</taxon>
        <taxon>Neognathae</taxon>
        <taxon>Galloanserae</taxon>
        <taxon>Galliformes</taxon>
        <taxon>Phasianidae</taxon>
        <taxon>Meleagridinae</taxon>
        <taxon>Meleagris</taxon>
    </lineage>
</organism>
<dbReference type="GO" id="GO:0016491">
    <property type="term" value="F:oxidoreductase activity"/>
    <property type="evidence" value="ECO:0007669"/>
    <property type="project" value="TreeGrafter"/>
</dbReference>
<proteinExistence type="inferred from homology"/>
<dbReference type="AlphaFoldDB" id="G1N0B2"/>
<comment type="similarity">
    <text evidence="1">Belongs to the short-chain dehydrogenases/reductases (SDR) family.</text>
</comment>
<dbReference type="Proteomes" id="UP000001645">
    <property type="component" value="Chromosome 3"/>
</dbReference>
<sequence length="254" mass="27789">MRAAFRPLRQHPGVAVPRPLSAVLCHAVPLCAMLCRAMPCRAVPSRAAPHCAAFVIFPQQRTRGSPRIAAGTGTARSPQPTPSHGLTVTLSLLPLVSGRGPRGDVASVMGRLSGFGGAHCCSHPTASLPSRLEMQHFGVKVSIIEPGYFKTSITSTVGLEKSFLRTWERLPNETKASYGDKYLQDSMRQAEKRCNPNLSLVTDCMEHALTSRYPRCRYAAGWDAKLFYIPLSYMPSAITDAFFTWSYPKPAQKV</sequence>
<dbReference type="PANTHER" id="PTHR43313:SF11">
    <property type="entry name" value="RETINOL DEHYDROGENASE 16"/>
    <property type="match status" value="1"/>
</dbReference>
<dbReference type="Ensembl" id="ENSMGAT00000005551.2">
    <property type="protein sequence ID" value="ENSMGAP00000004829.2"/>
    <property type="gene ID" value="ENSMGAG00000004967.2"/>
</dbReference>